<feature type="compositionally biased region" description="Basic and acidic residues" evidence="1">
    <location>
        <begin position="26"/>
        <end position="37"/>
    </location>
</feature>
<dbReference type="Gramene" id="TKW42367">
    <property type="protein sequence ID" value="TKW42367"/>
    <property type="gene ID" value="SEVIR_1G379500v2"/>
</dbReference>
<feature type="region of interest" description="Disordered" evidence="1">
    <location>
        <begin position="12"/>
        <end position="37"/>
    </location>
</feature>
<sequence length="99" mass="11189">MDLFAFLQGKGTEKVMRDSNGLQRPEPSRRTSGDELPRKAAIKDDAAEPVNGRRRHRTVFHPSRYVCHSVWRGEGRSLTATLQPILHTHSLSARQASRV</sequence>
<dbReference type="AlphaFoldDB" id="A0A4U6WT05"/>
<organism evidence="2 3">
    <name type="scientific">Setaria viridis</name>
    <name type="common">Green bristlegrass</name>
    <name type="synonym">Setaria italica subsp. viridis</name>
    <dbReference type="NCBI Taxonomy" id="4556"/>
    <lineage>
        <taxon>Eukaryota</taxon>
        <taxon>Viridiplantae</taxon>
        <taxon>Streptophyta</taxon>
        <taxon>Embryophyta</taxon>
        <taxon>Tracheophyta</taxon>
        <taxon>Spermatophyta</taxon>
        <taxon>Magnoliopsida</taxon>
        <taxon>Liliopsida</taxon>
        <taxon>Poales</taxon>
        <taxon>Poaceae</taxon>
        <taxon>PACMAD clade</taxon>
        <taxon>Panicoideae</taxon>
        <taxon>Panicodae</taxon>
        <taxon>Paniceae</taxon>
        <taxon>Cenchrinae</taxon>
        <taxon>Setaria</taxon>
    </lineage>
</organism>
<protein>
    <submittedName>
        <fullName evidence="2">Uncharacterized protein</fullName>
    </submittedName>
</protein>
<reference evidence="2" key="1">
    <citation type="submission" date="2019-03" db="EMBL/GenBank/DDBJ databases">
        <title>WGS assembly of Setaria viridis.</title>
        <authorList>
            <person name="Huang P."/>
            <person name="Jenkins J."/>
            <person name="Grimwood J."/>
            <person name="Barry K."/>
            <person name="Healey A."/>
            <person name="Mamidi S."/>
            <person name="Sreedasyam A."/>
            <person name="Shu S."/>
            <person name="Feldman M."/>
            <person name="Wu J."/>
            <person name="Yu Y."/>
            <person name="Chen C."/>
            <person name="Johnson J."/>
            <person name="Rokhsar D."/>
            <person name="Baxter I."/>
            <person name="Schmutz J."/>
            <person name="Brutnell T."/>
            <person name="Kellogg E."/>
        </authorList>
    </citation>
    <scope>NUCLEOTIDE SEQUENCE [LARGE SCALE GENOMIC DNA]</scope>
</reference>
<keyword evidence="3" id="KW-1185">Reference proteome</keyword>
<evidence type="ECO:0000313" key="2">
    <source>
        <dbReference type="EMBL" id="TKW42367.1"/>
    </source>
</evidence>
<dbReference type="Proteomes" id="UP000298652">
    <property type="component" value="Chromosome 1"/>
</dbReference>
<accession>A0A4U6WT05</accession>
<dbReference type="EMBL" id="CM016552">
    <property type="protein sequence ID" value="TKW42367.1"/>
    <property type="molecule type" value="Genomic_DNA"/>
</dbReference>
<gene>
    <name evidence="2" type="ORF">SEVIR_1G379500v2</name>
</gene>
<evidence type="ECO:0000313" key="3">
    <source>
        <dbReference type="Proteomes" id="UP000298652"/>
    </source>
</evidence>
<name>A0A4U6WT05_SETVI</name>
<proteinExistence type="predicted"/>
<evidence type="ECO:0000256" key="1">
    <source>
        <dbReference type="SAM" id="MobiDB-lite"/>
    </source>
</evidence>